<dbReference type="SUPFAM" id="SSF55753">
    <property type="entry name" value="Actin depolymerizing proteins"/>
    <property type="match status" value="1"/>
</dbReference>
<dbReference type="GO" id="GO:0014069">
    <property type="term" value="C:postsynaptic density"/>
    <property type="evidence" value="ECO:0007669"/>
    <property type="project" value="TreeGrafter"/>
</dbReference>
<sequence length="327" mass="37742">MSGVNLNENGAEMQGAWKEVLANGETDWALYGYKNNSSNILRLIGTGSEGLEEMKEDLSAEQIMYAFVRVSQPQDPVPRFAFINWQGEASPGTRKGTCATHLRDIQGYFKGFHLSIDARDEDEIDREEIFDRIAATTKMDFNVSSSGSIRPEPVGSSHQRIIPSKELPNLSTRESFWLKEEREEKKRIEEEKRRKRSLNAQMDSERKAREEEATKKREELLREREKKIEEIKKAETDASASRSSAEEQSRWMKQLEEDERDASERSQRGEVMKKERTQEAASLLSSKASQARAIFEQYSSSGQMNFRRLPTVFPQRMLELLRRHPVE</sequence>
<feature type="compositionally biased region" description="Basic and acidic residues" evidence="1">
    <location>
        <begin position="203"/>
        <end position="218"/>
    </location>
</feature>
<dbReference type="GO" id="GO:0030864">
    <property type="term" value="C:cortical actin cytoskeleton"/>
    <property type="evidence" value="ECO:0007669"/>
    <property type="project" value="TreeGrafter"/>
</dbReference>
<evidence type="ECO:0000313" key="3">
    <source>
        <dbReference type="EMBL" id="QQP37991.1"/>
    </source>
</evidence>
<keyword evidence="3" id="KW-0808">Transferase</keyword>
<gene>
    <name evidence="3" type="ORF">FKW44_018451</name>
</gene>
<feature type="region of interest" description="Disordered" evidence="1">
    <location>
        <begin position="188"/>
        <end position="218"/>
    </location>
</feature>
<name>A0A7T8JXP9_CALRO</name>
<dbReference type="AlphaFoldDB" id="A0A7T8JXP9"/>
<evidence type="ECO:0000259" key="2">
    <source>
        <dbReference type="PROSITE" id="PS51263"/>
    </source>
</evidence>
<dbReference type="PANTHER" id="PTHR10829:SF25">
    <property type="entry name" value="DREBRIN-LIKE PROTEIN"/>
    <property type="match status" value="1"/>
</dbReference>
<dbReference type="GO" id="GO:0030833">
    <property type="term" value="P:regulation of actin filament polymerization"/>
    <property type="evidence" value="ECO:0007669"/>
    <property type="project" value="TreeGrafter"/>
</dbReference>
<dbReference type="GO" id="GO:0005884">
    <property type="term" value="C:actin filament"/>
    <property type="evidence" value="ECO:0007669"/>
    <property type="project" value="TreeGrafter"/>
</dbReference>
<dbReference type="OrthoDB" id="5971719at2759"/>
<protein>
    <submittedName>
        <fullName evidence="3">Protein kinase C and casein kinase substrate in neurons protein_ putative</fullName>
    </submittedName>
</protein>
<dbReference type="GO" id="GO:0048812">
    <property type="term" value="P:neuron projection morphogenesis"/>
    <property type="evidence" value="ECO:0007669"/>
    <property type="project" value="TreeGrafter"/>
</dbReference>
<feature type="compositionally biased region" description="Basic and acidic residues" evidence="1">
    <location>
        <begin position="262"/>
        <end position="278"/>
    </location>
</feature>
<evidence type="ECO:0000313" key="4">
    <source>
        <dbReference type="Proteomes" id="UP000595437"/>
    </source>
</evidence>
<keyword evidence="4" id="KW-1185">Reference proteome</keyword>
<reference evidence="4" key="1">
    <citation type="submission" date="2021-01" db="EMBL/GenBank/DDBJ databases">
        <title>Caligus Genome Assembly.</title>
        <authorList>
            <person name="Gallardo-Escarate C."/>
        </authorList>
    </citation>
    <scope>NUCLEOTIDE SEQUENCE [LARGE SCALE GENOMIC DNA]</scope>
</reference>
<dbReference type="CDD" id="cd11281">
    <property type="entry name" value="ADF_drebrin_like"/>
    <property type="match status" value="1"/>
</dbReference>
<dbReference type="EMBL" id="CP045902">
    <property type="protein sequence ID" value="QQP37991.1"/>
    <property type="molecule type" value="Genomic_DNA"/>
</dbReference>
<dbReference type="GO" id="GO:0045211">
    <property type="term" value="C:postsynaptic membrane"/>
    <property type="evidence" value="ECO:0007669"/>
    <property type="project" value="TreeGrafter"/>
</dbReference>
<dbReference type="GO" id="GO:0030027">
    <property type="term" value="C:lamellipodium"/>
    <property type="evidence" value="ECO:0007669"/>
    <property type="project" value="TreeGrafter"/>
</dbReference>
<accession>A0A7T8JXP9</accession>
<dbReference type="InterPro" id="IPR002108">
    <property type="entry name" value="ADF-H"/>
</dbReference>
<organism evidence="3 4">
    <name type="scientific">Caligus rogercresseyi</name>
    <name type="common">Sea louse</name>
    <dbReference type="NCBI Taxonomy" id="217165"/>
    <lineage>
        <taxon>Eukaryota</taxon>
        <taxon>Metazoa</taxon>
        <taxon>Ecdysozoa</taxon>
        <taxon>Arthropoda</taxon>
        <taxon>Crustacea</taxon>
        <taxon>Multicrustacea</taxon>
        <taxon>Hexanauplia</taxon>
        <taxon>Copepoda</taxon>
        <taxon>Siphonostomatoida</taxon>
        <taxon>Caligidae</taxon>
        <taxon>Caligus</taxon>
    </lineage>
</organism>
<dbReference type="GO" id="GO:0016301">
    <property type="term" value="F:kinase activity"/>
    <property type="evidence" value="ECO:0007669"/>
    <property type="project" value="UniProtKB-KW"/>
</dbReference>
<dbReference type="InterPro" id="IPR029006">
    <property type="entry name" value="ADF-H/Gelsolin-like_dom_sf"/>
</dbReference>
<proteinExistence type="predicted"/>
<feature type="domain" description="ADF-H" evidence="2">
    <location>
        <begin position="3"/>
        <end position="134"/>
    </location>
</feature>
<feature type="compositionally biased region" description="Basic and acidic residues" evidence="1">
    <location>
        <begin position="244"/>
        <end position="255"/>
    </location>
</feature>
<dbReference type="GO" id="GO:0030425">
    <property type="term" value="C:dendrite"/>
    <property type="evidence" value="ECO:0007669"/>
    <property type="project" value="TreeGrafter"/>
</dbReference>
<dbReference type="GO" id="GO:0051015">
    <property type="term" value="F:actin filament binding"/>
    <property type="evidence" value="ECO:0007669"/>
    <property type="project" value="TreeGrafter"/>
</dbReference>
<dbReference type="GO" id="GO:0098974">
    <property type="term" value="P:postsynaptic actin cytoskeleton organization"/>
    <property type="evidence" value="ECO:0007669"/>
    <property type="project" value="TreeGrafter"/>
</dbReference>
<feature type="region of interest" description="Disordered" evidence="1">
    <location>
        <begin position="230"/>
        <end position="290"/>
    </location>
</feature>
<dbReference type="Pfam" id="PF00241">
    <property type="entry name" value="Cofilin_ADF"/>
    <property type="match status" value="1"/>
</dbReference>
<dbReference type="GO" id="GO:0045773">
    <property type="term" value="P:positive regulation of axon extension"/>
    <property type="evidence" value="ECO:0007669"/>
    <property type="project" value="TreeGrafter"/>
</dbReference>
<dbReference type="GO" id="GO:0030427">
    <property type="term" value="C:site of polarized growth"/>
    <property type="evidence" value="ECO:0007669"/>
    <property type="project" value="TreeGrafter"/>
</dbReference>
<feature type="region of interest" description="Disordered" evidence="1">
    <location>
        <begin position="143"/>
        <end position="166"/>
    </location>
</feature>
<keyword evidence="3" id="KW-0418">Kinase</keyword>
<dbReference type="PROSITE" id="PS51263">
    <property type="entry name" value="ADF_H"/>
    <property type="match status" value="1"/>
</dbReference>
<dbReference type="PANTHER" id="PTHR10829">
    <property type="entry name" value="CORTACTIN AND DREBRIN"/>
    <property type="match status" value="1"/>
</dbReference>
<dbReference type="Gene3D" id="3.40.20.10">
    <property type="entry name" value="Severin"/>
    <property type="match status" value="1"/>
</dbReference>
<evidence type="ECO:0000256" key="1">
    <source>
        <dbReference type="SAM" id="MobiDB-lite"/>
    </source>
</evidence>
<dbReference type="SMART" id="SM00102">
    <property type="entry name" value="ADF"/>
    <property type="match status" value="1"/>
</dbReference>
<dbReference type="Proteomes" id="UP000595437">
    <property type="component" value="Chromosome 13"/>
</dbReference>
<feature type="compositionally biased region" description="Low complexity" evidence="1">
    <location>
        <begin position="280"/>
        <end position="290"/>
    </location>
</feature>